<dbReference type="InterPro" id="IPR015422">
    <property type="entry name" value="PyrdxlP-dep_Trfase_small"/>
</dbReference>
<feature type="domain" description="Aminotransferase class I/classII large" evidence="3">
    <location>
        <begin position="171"/>
        <end position="349"/>
    </location>
</feature>
<dbReference type="InterPro" id="IPR004839">
    <property type="entry name" value="Aminotransferase_I/II_large"/>
</dbReference>
<comment type="cofactor">
    <cofactor evidence="1">
        <name>pyridoxal 5'-phosphate</name>
        <dbReference type="ChEBI" id="CHEBI:597326"/>
    </cofactor>
</comment>
<proteinExistence type="predicted"/>
<evidence type="ECO:0000256" key="2">
    <source>
        <dbReference type="ARBA" id="ARBA00022679"/>
    </source>
</evidence>
<protein>
    <submittedName>
        <fullName evidence="4">8-amino-7-oxononanoate synthase</fullName>
    </submittedName>
</protein>
<dbReference type="PANTHER" id="PTHR13693">
    <property type="entry name" value="CLASS II AMINOTRANSFERASE/8-AMINO-7-OXONONANOATE SYNTHASE"/>
    <property type="match status" value="1"/>
</dbReference>
<comment type="caution">
    <text evidence="4">The sequence shown here is derived from an EMBL/GenBank/DDBJ whole genome shotgun (WGS) entry which is preliminary data.</text>
</comment>
<reference evidence="5" key="1">
    <citation type="journal article" date="2019" name="Int. J. Syst. Evol. Microbiol.">
        <title>The Global Catalogue of Microorganisms (GCM) 10K type strain sequencing project: providing services to taxonomists for standard genome sequencing and annotation.</title>
        <authorList>
            <consortium name="The Broad Institute Genomics Platform"/>
            <consortium name="The Broad Institute Genome Sequencing Center for Infectious Disease"/>
            <person name="Wu L."/>
            <person name="Ma J."/>
        </authorList>
    </citation>
    <scope>NUCLEOTIDE SEQUENCE [LARGE SCALE GENOMIC DNA]</scope>
    <source>
        <strain evidence="5">JCM 17926</strain>
    </source>
</reference>
<dbReference type="PANTHER" id="PTHR13693:SF3">
    <property type="entry name" value="LD36009P"/>
    <property type="match status" value="1"/>
</dbReference>
<keyword evidence="2" id="KW-0808">Transferase</keyword>
<dbReference type="RefSeq" id="WP_345160272.1">
    <property type="nucleotide sequence ID" value="NZ_BAABHC010000016.1"/>
</dbReference>
<evidence type="ECO:0000259" key="3">
    <source>
        <dbReference type="Pfam" id="PF00155"/>
    </source>
</evidence>
<dbReference type="EMBL" id="BAABHC010000016">
    <property type="protein sequence ID" value="GAA4436806.1"/>
    <property type="molecule type" value="Genomic_DNA"/>
</dbReference>
<organism evidence="4 5">
    <name type="scientific">Pontibacter saemangeumensis</name>
    <dbReference type="NCBI Taxonomy" id="1084525"/>
    <lineage>
        <taxon>Bacteria</taxon>
        <taxon>Pseudomonadati</taxon>
        <taxon>Bacteroidota</taxon>
        <taxon>Cytophagia</taxon>
        <taxon>Cytophagales</taxon>
        <taxon>Hymenobacteraceae</taxon>
        <taxon>Pontibacter</taxon>
    </lineage>
</organism>
<dbReference type="InterPro" id="IPR015421">
    <property type="entry name" value="PyrdxlP-dep_Trfase_major"/>
</dbReference>
<dbReference type="SUPFAM" id="SSF53383">
    <property type="entry name" value="PLP-dependent transferases"/>
    <property type="match status" value="1"/>
</dbReference>
<name>A0ABP8LVW9_9BACT</name>
<dbReference type="Gene3D" id="3.90.1150.10">
    <property type="entry name" value="Aspartate Aminotransferase, domain 1"/>
    <property type="match status" value="1"/>
</dbReference>
<gene>
    <name evidence="4" type="primary">bioF</name>
    <name evidence="4" type="ORF">GCM10023188_30290</name>
</gene>
<evidence type="ECO:0000313" key="5">
    <source>
        <dbReference type="Proteomes" id="UP001500552"/>
    </source>
</evidence>
<evidence type="ECO:0000256" key="1">
    <source>
        <dbReference type="ARBA" id="ARBA00001933"/>
    </source>
</evidence>
<accession>A0ABP8LVW9</accession>
<keyword evidence="5" id="KW-1185">Reference proteome</keyword>
<dbReference type="Pfam" id="PF00155">
    <property type="entry name" value="Aminotran_1_2"/>
    <property type="match status" value="1"/>
</dbReference>
<dbReference type="InterPro" id="IPR050087">
    <property type="entry name" value="AON_synthase_class-II"/>
</dbReference>
<evidence type="ECO:0000313" key="4">
    <source>
        <dbReference type="EMBL" id="GAA4436806.1"/>
    </source>
</evidence>
<dbReference type="Proteomes" id="UP001500552">
    <property type="component" value="Unassembled WGS sequence"/>
</dbReference>
<dbReference type="Gene3D" id="3.40.640.10">
    <property type="entry name" value="Type I PLP-dependent aspartate aminotransferase-like (Major domain)"/>
    <property type="match status" value="1"/>
</dbReference>
<sequence>MSASGYLFADELPGRTLRVDGEEYLYCSGTSYLGISQDAGFRERLLEGMGRYGTNYSSSRNSNLQLQVFDEIERFFAAYTGAEAALTFSSGLLAGQVLVQALLGRGHFIYGPGTHPAVWRDTTDAPDAGQVFEEWVGRLLQEMMYRPEQHIVLVCNSLDPLHARNHSFGWLAALPPQKQYTLVIDDSHGFGVTGAEGAGIYGQLPMVPYVRPIVVSSLGKAFGIPAGVILGDARLIAELRENPFFGGASPAVPAYLFAFLQSQEVYKAARKRLFENVARFKQRLDRPEMFHFFDDFPVFYTDRHALCPYLQKHKVLISSFRYPTPAHDPITRVILNSLHTPDDMQHLTELINSFVPA</sequence>
<dbReference type="InterPro" id="IPR015424">
    <property type="entry name" value="PyrdxlP-dep_Trfase"/>
</dbReference>